<dbReference type="PANTHER" id="PTHR47594">
    <property type="entry name" value="PPR CONTAINING PLANT-LIKE PROTEIN"/>
    <property type="match status" value="1"/>
</dbReference>
<dbReference type="EMBL" id="JAINDJ010000006">
    <property type="protein sequence ID" value="KAG9445141.1"/>
    <property type="molecule type" value="Genomic_DNA"/>
</dbReference>
<evidence type="ECO:0000256" key="1">
    <source>
        <dbReference type="ARBA" id="ARBA00022737"/>
    </source>
</evidence>
<evidence type="ECO:0008006" key="5">
    <source>
        <dbReference type="Google" id="ProtNLM"/>
    </source>
</evidence>
<evidence type="ECO:0000313" key="3">
    <source>
        <dbReference type="EMBL" id="KAG9445141.1"/>
    </source>
</evidence>
<gene>
    <name evidence="3" type="ORF">H6P81_016481</name>
</gene>
<dbReference type="Gene3D" id="1.25.40.10">
    <property type="entry name" value="Tetratricopeptide repeat domain"/>
    <property type="match status" value="1"/>
</dbReference>
<dbReference type="InterPro" id="IPR044190">
    <property type="entry name" value="THA8-like"/>
</dbReference>
<dbReference type="GO" id="GO:0000373">
    <property type="term" value="P:Group II intron splicing"/>
    <property type="evidence" value="ECO:0007669"/>
    <property type="project" value="InterPro"/>
</dbReference>
<evidence type="ECO:0000256" key="2">
    <source>
        <dbReference type="PROSITE-ProRule" id="PRU00708"/>
    </source>
</evidence>
<dbReference type="GO" id="GO:0003723">
    <property type="term" value="F:RNA binding"/>
    <property type="evidence" value="ECO:0007669"/>
    <property type="project" value="InterPro"/>
</dbReference>
<dbReference type="Pfam" id="PF13041">
    <property type="entry name" value="PPR_2"/>
    <property type="match status" value="1"/>
</dbReference>
<dbReference type="AlphaFoldDB" id="A0AAV7EBH8"/>
<dbReference type="InterPro" id="IPR002885">
    <property type="entry name" value="PPR_rpt"/>
</dbReference>
<feature type="repeat" description="PPR" evidence="2">
    <location>
        <begin position="163"/>
        <end position="197"/>
    </location>
</feature>
<dbReference type="GO" id="GO:0009658">
    <property type="term" value="P:chloroplast organization"/>
    <property type="evidence" value="ECO:0007669"/>
    <property type="project" value="InterPro"/>
</dbReference>
<organism evidence="3 4">
    <name type="scientific">Aristolochia fimbriata</name>
    <name type="common">White veined hardy Dutchman's pipe vine</name>
    <dbReference type="NCBI Taxonomy" id="158543"/>
    <lineage>
        <taxon>Eukaryota</taxon>
        <taxon>Viridiplantae</taxon>
        <taxon>Streptophyta</taxon>
        <taxon>Embryophyta</taxon>
        <taxon>Tracheophyta</taxon>
        <taxon>Spermatophyta</taxon>
        <taxon>Magnoliopsida</taxon>
        <taxon>Magnoliidae</taxon>
        <taxon>Piperales</taxon>
        <taxon>Aristolochiaceae</taxon>
        <taxon>Aristolochia</taxon>
    </lineage>
</organism>
<dbReference type="Proteomes" id="UP000825729">
    <property type="component" value="Unassembled WGS sequence"/>
</dbReference>
<keyword evidence="4" id="KW-1185">Reference proteome</keyword>
<accession>A0AAV7EBH8</accession>
<dbReference type="InterPro" id="IPR011990">
    <property type="entry name" value="TPR-like_helical_dom_sf"/>
</dbReference>
<sequence>MAVSLCSSNFLHSPCSLATASLSKNKITGGHRRLRCGLRDKGLSKKPFWRTSQDMSTEAIQASRALKLAFSDNQNPEQKIAAVFASRISRLLKADLLSLLSHLQRSDCCALALKVFEYARKEIWYKPDIALYYDLIYMLARNEAVEEAERYFGLLQMEGLRPDSRVFTEMIGAYMEVGMVDKAMDVYAKMKESNCKPTQLTYKILINNLVRFGRDDLVDLLKKDVGEIMEDPDLFWRDFDKRTKAK</sequence>
<comment type="caution">
    <text evidence="3">The sequence shown here is derived from an EMBL/GenBank/DDBJ whole genome shotgun (WGS) entry which is preliminary data.</text>
</comment>
<keyword evidence="1" id="KW-0677">Repeat</keyword>
<dbReference type="PANTHER" id="PTHR47594:SF5">
    <property type="entry name" value="PENTACOTRIPEPTIDE-REPEAT REGION OF PRORP DOMAIN-CONTAINING PROTEIN"/>
    <property type="match status" value="1"/>
</dbReference>
<feature type="repeat" description="PPR" evidence="2">
    <location>
        <begin position="128"/>
        <end position="162"/>
    </location>
</feature>
<dbReference type="PROSITE" id="PS51375">
    <property type="entry name" value="PPR"/>
    <property type="match status" value="2"/>
</dbReference>
<reference evidence="3 4" key="1">
    <citation type="submission" date="2021-07" db="EMBL/GenBank/DDBJ databases">
        <title>The Aristolochia fimbriata genome: insights into angiosperm evolution, floral development and chemical biosynthesis.</title>
        <authorList>
            <person name="Jiao Y."/>
        </authorList>
    </citation>
    <scope>NUCLEOTIDE SEQUENCE [LARGE SCALE GENOMIC DNA]</scope>
    <source>
        <strain evidence="3">IBCAS-2021</strain>
        <tissue evidence="3">Leaf</tissue>
    </source>
</reference>
<name>A0AAV7EBH8_ARIFI</name>
<dbReference type="NCBIfam" id="TIGR00756">
    <property type="entry name" value="PPR"/>
    <property type="match status" value="1"/>
</dbReference>
<evidence type="ECO:0000313" key="4">
    <source>
        <dbReference type="Proteomes" id="UP000825729"/>
    </source>
</evidence>
<proteinExistence type="predicted"/>
<protein>
    <recommendedName>
        <fullName evidence="5">Pentatricopeptide repeat-containing protein</fullName>
    </recommendedName>
</protein>